<feature type="binding site" evidence="10">
    <location>
        <position position="43"/>
    </location>
    <ligand>
        <name>ATP</name>
        <dbReference type="ChEBI" id="CHEBI:30616"/>
    </ligand>
</feature>
<feature type="domain" description="Protein kinase" evidence="12">
    <location>
        <begin position="14"/>
        <end position="277"/>
    </location>
</feature>
<dbReference type="PANTHER" id="PTHR43289">
    <property type="entry name" value="MITOGEN-ACTIVATED PROTEIN KINASE KINASE KINASE 20-RELATED"/>
    <property type="match status" value="1"/>
</dbReference>
<evidence type="ECO:0000259" key="12">
    <source>
        <dbReference type="PROSITE" id="PS50011"/>
    </source>
</evidence>
<feature type="region of interest" description="Disordered" evidence="11">
    <location>
        <begin position="770"/>
        <end position="822"/>
    </location>
</feature>
<proteinExistence type="predicted"/>
<dbReference type="EC" id="2.7.11.1" evidence="1"/>
<gene>
    <name evidence="14" type="ORF">GCM10009550_57220</name>
</gene>
<feature type="compositionally biased region" description="Basic and acidic residues" evidence="11">
    <location>
        <begin position="797"/>
        <end position="811"/>
    </location>
</feature>
<dbReference type="PROSITE" id="PS50011">
    <property type="entry name" value="PROTEIN_KINASE_DOM"/>
    <property type="match status" value="1"/>
</dbReference>
<feature type="domain" description="PASTA" evidence="13">
    <location>
        <begin position="393"/>
        <end position="457"/>
    </location>
</feature>
<dbReference type="PROSITE" id="PS51178">
    <property type="entry name" value="PASTA"/>
    <property type="match status" value="6"/>
</dbReference>
<reference evidence="14 15" key="1">
    <citation type="journal article" date="2019" name="Int. J. Syst. Evol. Microbiol.">
        <title>The Global Catalogue of Microorganisms (GCM) 10K type strain sequencing project: providing services to taxonomists for standard genome sequencing and annotation.</title>
        <authorList>
            <consortium name="The Broad Institute Genomics Platform"/>
            <consortium name="The Broad Institute Genome Sequencing Center for Infectious Disease"/>
            <person name="Wu L."/>
            <person name="Ma J."/>
        </authorList>
    </citation>
    <scope>NUCLEOTIDE SEQUENCE [LARGE SCALE GENOMIC DNA]</scope>
    <source>
        <strain evidence="14 15">JCM 10696</strain>
    </source>
</reference>
<comment type="catalytic activity">
    <reaction evidence="9">
        <text>L-seryl-[protein] + ATP = O-phospho-L-seryl-[protein] + ADP + H(+)</text>
        <dbReference type="Rhea" id="RHEA:17989"/>
        <dbReference type="Rhea" id="RHEA-COMP:9863"/>
        <dbReference type="Rhea" id="RHEA-COMP:11604"/>
        <dbReference type="ChEBI" id="CHEBI:15378"/>
        <dbReference type="ChEBI" id="CHEBI:29999"/>
        <dbReference type="ChEBI" id="CHEBI:30616"/>
        <dbReference type="ChEBI" id="CHEBI:83421"/>
        <dbReference type="ChEBI" id="CHEBI:456216"/>
        <dbReference type="EC" id="2.7.11.1"/>
    </reaction>
</comment>
<accession>A0ABN1RSI1</accession>
<dbReference type="Proteomes" id="UP001500665">
    <property type="component" value="Unassembled WGS sequence"/>
</dbReference>
<dbReference type="SMART" id="SM00740">
    <property type="entry name" value="PASTA"/>
    <property type="match status" value="6"/>
</dbReference>
<dbReference type="InterPro" id="IPR005543">
    <property type="entry name" value="PASTA_dom"/>
</dbReference>
<keyword evidence="7 10" id="KW-0067">ATP-binding</keyword>
<feature type="domain" description="PASTA" evidence="13">
    <location>
        <begin position="596"/>
        <end position="662"/>
    </location>
</feature>
<keyword evidence="4" id="KW-0677">Repeat</keyword>
<evidence type="ECO:0000256" key="9">
    <source>
        <dbReference type="ARBA" id="ARBA00048679"/>
    </source>
</evidence>
<evidence type="ECO:0000256" key="4">
    <source>
        <dbReference type="ARBA" id="ARBA00022737"/>
    </source>
</evidence>
<evidence type="ECO:0000313" key="14">
    <source>
        <dbReference type="EMBL" id="GAA0962746.1"/>
    </source>
</evidence>
<dbReference type="CDD" id="cd14014">
    <property type="entry name" value="STKc_PknB_like"/>
    <property type="match status" value="1"/>
</dbReference>
<dbReference type="PROSITE" id="PS00107">
    <property type="entry name" value="PROTEIN_KINASE_ATP"/>
    <property type="match status" value="1"/>
</dbReference>
<dbReference type="SUPFAM" id="SSF54184">
    <property type="entry name" value="Penicillin-binding protein 2x (pbp-2x), c-terminal domain"/>
    <property type="match status" value="1"/>
</dbReference>
<keyword evidence="5 10" id="KW-0547">Nucleotide-binding</keyword>
<dbReference type="PANTHER" id="PTHR43289:SF6">
    <property type="entry name" value="SERINE_THREONINE-PROTEIN KINASE NEKL-3"/>
    <property type="match status" value="1"/>
</dbReference>
<dbReference type="CDD" id="cd06575">
    <property type="entry name" value="PASTA_Pbp2x-like_2"/>
    <property type="match status" value="1"/>
</dbReference>
<evidence type="ECO:0000256" key="3">
    <source>
        <dbReference type="ARBA" id="ARBA00022679"/>
    </source>
</evidence>
<evidence type="ECO:0000313" key="15">
    <source>
        <dbReference type="Proteomes" id="UP001500665"/>
    </source>
</evidence>
<dbReference type="InterPro" id="IPR017441">
    <property type="entry name" value="Protein_kinase_ATP_BS"/>
</dbReference>
<keyword evidence="15" id="KW-1185">Reference proteome</keyword>
<keyword evidence="3" id="KW-0808">Transferase</keyword>
<dbReference type="Pfam" id="PF00069">
    <property type="entry name" value="Pkinase"/>
    <property type="match status" value="1"/>
</dbReference>
<dbReference type="Gene3D" id="3.30.10.20">
    <property type="match status" value="6"/>
</dbReference>
<evidence type="ECO:0000256" key="6">
    <source>
        <dbReference type="ARBA" id="ARBA00022777"/>
    </source>
</evidence>
<dbReference type="EMBL" id="BAAAHH010000028">
    <property type="protein sequence ID" value="GAA0962746.1"/>
    <property type="molecule type" value="Genomic_DNA"/>
</dbReference>
<evidence type="ECO:0000256" key="7">
    <source>
        <dbReference type="ARBA" id="ARBA00022840"/>
    </source>
</evidence>
<feature type="region of interest" description="Disordered" evidence="11">
    <location>
        <begin position="360"/>
        <end position="394"/>
    </location>
</feature>
<comment type="caution">
    <text evidence="14">The sequence shown here is derived from an EMBL/GenBank/DDBJ whole genome shotgun (WGS) entry which is preliminary data.</text>
</comment>
<evidence type="ECO:0000256" key="10">
    <source>
        <dbReference type="PROSITE-ProRule" id="PRU10141"/>
    </source>
</evidence>
<keyword evidence="6" id="KW-0418">Kinase</keyword>
<feature type="domain" description="PASTA" evidence="13">
    <location>
        <begin position="663"/>
        <end position="727"/>
    </location>
</feature>
<organism evidence="14 15">
    <name type="scientific">Actinocorallia libanotica</name>
    <dbReference type="NCBI Taxonomy" id="46162"/>
    <lineage>
        <taxon>Bacteria</taxon>
        <taxon>Bacillati</taxon>
        <taxon>Actinomycetota</taxon>
        <taxon>Actinomycetes</taxon>
        <taxon>Streptosporangiales</taxon>
        <taxon>Thermomonosporaceae</taxon>
        <taxon>Actinocorallia</taxon>
    </lineage>
</organism>
<name>A0ABN1RSI1_9ACTN</name>
<evidence type="ECO:0000256" key="5">
    <source>
        <dbReference type="ARBA" id="ARBA00022741"/>
    </source>
</evidence>
<dbReference type="Pfam" id="PF03793">
    <property type="entry name" value="PASTA"/>
    <property type="match status" value="6"/>
</dbReference>
<keyword evidence="2" id="KW-0723">Serine/threonine-protein kinase</keyword>
<feature type="compositionally biased region" description="Pro residues" evidence="11">
    <location>
        <begin position="812"/>
        <end position="822"/>
    </location>
</feature>
<evidence type="ECO:0000256" key="1">
    <source>
        <dbReference type="ARBA" id="ARBA00012513"/>
    </source>
</evidence>
<evidence type="ECO:0000256" key="11">
    <source>
        <dbReference type="SAM" id="MobiDB-lite"/>
    </source>
</evidence>
<evidence type="ECO:0000259" key="13">
    <source>
        <dbReference type="PROSITE" id="PS51178"/>
    </source>
</evidence>
<comment type="catalytic activity">
    <reaction evidence="8">
        <text>L-threonyl-[protein] + ATP = O-phospho-L-threonyl-[protein] + ADP + H(+)</text>
        <dbReference type="Rhea" id="RHEA:46608"/>
        <dbReference type="Rhea" id="RHEA-COMP:11060"/>
        <dbReference type="Rhea" id="RHEA-COMP:11605"/>
        <dbReference type="ChEBI" id="CHEBI:15378"/>
        <dbReference type="ChEBI" id="CHEBI:30013"/>
        <dbReference type="ChEBI" id="CHEBI:30616"/>
        <dbReference type="ChEBI" id="CHEBI:61977"/>
        <dbReference type="ChEBI" id="CHEBI:456216"/>
        <dbReference type="EC" id="2.7.11.1"/>
    </reaction>
</comment>
<dbReference type="Gene3D" id="1.10.510.10">
    <property type="entry name" value="Transferase(Phosphotransferase) domain 1"/>
    <property type="match status" value="1"/>
</dbReference>
<evidence type="ECO:0000256" key="2">
    <source>
        <dbReference type="ARBA" id="ARBA00022527"/>
    </source>
</evidence>
<feature type="domain" description="PASTA" evidence="13">
    <location>
        <begin position="461"/>
        <end position="526"/>
    </location>
</feature>
<dbReference type="InterPro" id="IPR000719">
    <property type="entry name" value="Prot_kinase_dom"/>
</dbReference>
<sequence>MSSTTTRGWQIPGYTELGELGSGAFGRVILAERKEDREQVAVKYLSEPLVTDERFRSEFRAEARLLSGLDSRHVVRLREYVETLDGAAIVMDLVDGVSLRQLLDRSGATVPEAALAVLKGSLLGLADAHAAGVVHRDYKPENVLVSKAGVSTLVDFGIAVRSGSRPRAAGTPSYMPPELWENGTAIPAGDIYSATAVFFECVTGRRPFRAPSIEALAVQHLKAAIPDKDAPGPVRWLIRRGLAKDPVERPQSAVAFVEELQVVAEAAYGKEWEHRALVFLASAVATALSTPEQNHTVPEIGGPGQVSHVVTRLRSVRRRPSLSALPVLSYRPSRAVLGRTAGVVLVGGALVGGVLVAVNDSESTDRRSQPAPTYTSTDEVKPPPAAAPAAAPGRTTTVPAVVGLGQITALQRVREAGLVARVEGADSRRPPGTVIASTPRSGARVPRGSTIVLTVAQVAPGEQVSIPPMRGLTYEEAVSALKTLKLVAAWTVKETDEVKQGLVLATDPPAGRLLDQGGRVLLTIAKAPPPAKVKLPDLAGKPVEEAEAALRKLDLKVSRTPQETREHPPGLVLSSTPNAGSTVTAGSTVSLAVSLEPDQVLVPDVTGLTPAEASAVLRRADLGMLRTTRETSDVPEGRVAASTPAAGRPVDPGSRVTVHVARAPRVQVPSVRGLGWEEAARQLSTAGLEPVRHPVPSDLAEGTVLGTDPGAGAQVAPGSRVTVDVARPVPVTVPDLTGLGAQRARAVLRHRNLVGQANGEDCAGCTVKGQSPAAGTAVPKGTTVTFTLAAPPPSPKPEPKPEPEPTREPKPSEAPPATEPAG</sequence>
<dbReference type="RefSeq" id="WP_344244107.1">
    <property type="nucleotide sequence ID" value="NZ_BAAAHH010000028.1"/>
</dbReference>
<evidence type="ECO:0000256" key="8">
    <source>
        <dbReference type="ARBA" id="ARBA00047899"/>
    </source>
</evidence>
<dbReference type="PROSITE" id="PS00108">
    <property type="entry name" value="PROTEIN_KINASE_ST"/>
    <property type="match status" value="1"/>
</dbReference>
<dbReference type="CDD" id="cd06577">
    <property type="entry name" value="PASTA_pknB"/>
    <property type="match status" value="5"/>
</dbReference>
<dbReference type="InterPro" id="IPR011009">
    <property type="entry name" value="Kinase-like_dom_sf"/>
</dbReference>
<protein>
    <recommendedName>
        <fullName evidence="1">non-specific serine/threonine protein kinase</fullName>
        <ecNumber evidence="1">2.7.11.1</ecNumber>
    </recommendedName>
</protein>
<feature type="domain" description="PASTA" evidence="13">
    <location>
        <begin position="728"/>
        <end position="790"/>
    </location>
</feature>
<dbReference type="InterPro" id="IPR008271">
    <property type="entry name" value="Ser/Thr_kinase_AS"/>
</dbReference>
<feature type="domain" description="PASTA" evidence="13">
    <location>
        <begin position="529"/>
        <end position="595"/>
    </location>
</feature>
<feature type="region of interest" description="Disordered" evidence="11">
    <location>
        <begin position="629"/>
        <end position="653"/>
    </location>
</feature>
<feature type="region of interest" description="Disordered" evidence="11">
    <location>
        <begin position="560"/>
        <end position="579"/>
    </location>
</feature>
<dbReference type="SUPFAM" id="SSF56112">
    <property type="entry name" value="Protein kinase-like (PK-like)"/>
    <property type="match status" value="1"/>
</dbReference>